<feature type="transmembrane region" description="Helical" evidence="7">
    <location>
        <begin position="35"/>
        <end position="54"/>
    </location>
</feature>
<dbReference type="GO" id="GO:0005886">
    <property type="term" value="C:plasma membrane"/>
    <property type="evidence" value="ECO:0007669"/>
    <property type="project" value="UniProtKB-SubCell"/>
</dbReference>
<feature type="compositionally biased region" description="Basic and acidic residues" evidence="6">
    <location>
        <begin position="693"/>
        <end position="706"/>
    </location>
</feature>
<feature type="transmembrane region" description="Helical" evidence="7">
    <location>
        <begin position="66"/>
        <end position="85"/>
    </location>
</feature>
<evidence type="ECO:0000256" key="7">
    <source>
        <dbReference type="SAM" id="Phobius"/>
    </source>
</evidence>
<feature type="transmembrane region" description="Helical" evidence="7">
    <location>
        <begin position="499"/>
        <end position="520"/>
    </location>
</feature>
<dbReference type="Pfam" id="PF04632">
    <property type="entry name" value="FUSC"/>
    <property type="match status" value="1"/>
</dbReference>
<evidence type="ECO:0000256" key="1">
    <source>
        <dbReference type="ARBA" id="ARBA00004651"/>
    </source>
</evidence>
<evidence type="ECO:0000256" key="2">
    <source>
        <dbReference type="ARBA" id="ARBA00022475"/>
    </source>
</evidence>
<keyword evidence="2" id="KW-1003">Cell membrane</keyword>
<feature type="compositionally biased region" description="Acidic residues" evidence="6">
    <location>
        <begin position="729"/>
        <end position="758"/>
    </location>
</feature>
<proteinExistence type="predicted"/>
<organism evidence="8">
    <name type="scientific">Salinicola endophyticus</name>
    <dbReference type="NCBI Taxonomy" id="1949083"/>
    <lineage>
        <taxon>Bacteria</taxon>
        <taxon>Pseudomonadati</taxon>
        <taxon>Pseudomonadota</taxon>
        <taxon>Gammaproteobacteria</taxon>
        <taxon>Oceanospirillales</taxon>
        <taxon>Halomonadaceae</taxon>
        <taxon>Salinicola</taxon>
    </lineage>
</organism>
<sequence>MTRIPADHWLLALRTVLAVWLALFLAMRLDLYQPAWAILAVMIVTLQPVMFTGGTPPIGIIIGRGVARLFGTLFGAIVGLVLISLFGQQPMLYLLFAGAWLAVCMYWVMLEQDEYLGYVMMLSGYTATLVSLTAIGTGVDQVWHVAQARFSETALGIGCALLTHIAIAPRFGSRALPQTLSEFLTEGARDTLDVLAQPRSRGLRDSQFKRLLGHYQQFQKLRGLTRLEARRLSHFIPALDRFASDSLALITAIRELETALDYLRACDDGQRWLAPLLDQALPVLEHTAAEPAAAPGEPLVLAPFDWDPEQVSPRSRARAELVRQRLGEVLDLLHHGQRLRHALTAPDSARIETLPRKRRSRTTHNEHFVARYNALRVFVAFELLGLYWIHSGWHSGYLAMMLLGVFTMLFAKAPNPAAVVYQFLWGSLAAVILGGVLLFLVLPVINGFPLLALAVAVPVVIGTLLTPHPRWSAIGLAGSVTMMTLLNLNSTYTFAPARYINGGVASIIGTLVAMITYSVMRQRSPAERIRTLMAAYWQGLARLLGERNQPSRARLESRLYDRLGRLVALGGSDTALREAIDLHALALCVWRIRRLGPELGAHRAEIETWLAGIGTRLLARQRHDPAVWHQLADEAIAWVERLYHETRLPIASIGEIAMLGHLMRDAPGVMLEQGDTTAPAPQDIAQEGAQGKDAQEKGAQDDTKEDAQEDPVTVNSAATREPEPGQADTESDESDTGSDESGTDVNETDTGSDEPETGDDTHVR</sequence>
<dbReference type="PANTHER" id="PTHR30509">
    <property type="entry name" value="P-HYDROXYBENZOIC ACID EFFLUX PUMP SUBUNIT-RELATED"/>
    <property type="match status" value="1"/>
</dbReference>
<protein>
    <submittedName>
        <fullName evidence="8">FUSC family protein</fullName>
    </submittedName>
</protein>
<name>A0AB74UDX8_9GAMM</name>
<feature type="transmembrane region" description="Helical" evidence="7">
    <location>
        <begin position="91"/>
        <end position="108"/>
    </location>
</feature>
<feature type="transmembrane region" description="Helical" evidence="7">
    <location>
        <begin position="115"/>
        <end position="135"/>
    </location>
</feature>
<feature type="region of interest" description="Disordered" evidence="6">
    <location>
        <begin position="687"/>
        <end position="764"/>
    </location>
</feature>
<evidence type="ECO:0000313" key="8">
    <source>
        <dbReference type="EMBL" id="XCJ79233.1"/>
    </source>
</evidence>
<dbReference type="PANTHER" id="PTHR30509:SF40">
    <property type="entry name" value="BLR3852 PROTEIN"/>
    <property type="match status" value="1"/>
</dbReference>
<evidence type="ECO:0000256" key="3">
    <source>
        <dbReference type="ARBA" id="ARBA00022692"/>
    </source>
</evidence>
<evidence type="ECO:0000256" key="4">
    <source>
        <dbReference type="ARBA" id="ARBA00022989"/>
    </source>
</evidence>
<dbReference type="RefSeq" id="WP_353980178.1">
    <property type="nucleotide sequence ID" value="NZ_CP159578.1"/>
</dbReference>
<feature type="transmembrane region" description="Helical" evidence="7">
    <location>
        <begin position="155"/>
        <end position="172"/>
    </location>
</feature>
<evidence type="ECO:0000256" key="5">
    <source>
        <dbReference type="ARBA" id="ARBA00023136"/>
    </source>
</evidence>
<feature type="transmembrane region" description="Helical" evidence="7">
    <location>
        <begin position="473"/>
        <end position="493"/>
    </location>
</feature>
<keyword evidence="3 7" id="KW-0812">Transmembrane</keyword>
<feature type="transmembrane region" description="Helical" evidence="7">
    <location>
        <begin position="448"/>
        <end position="466"/>
    </location>
</feature>
<dbReference type="EMBL" id="CP159578">
    <property type="protein sequence ID" value="XCJ79233.1"/>
    <property type="molecule type" value="Genomic_DNA"/>
</dbReference>
<evidence type="ECO:0000256" key="6">
    <source>
        <dbReference type="SAM" id="MobiDB-lite"/>
    </source>
</evidence>
<keyword evidence="4 7" id="KW-1133">Transmembrane helix</keyword>
<dbReference type="InterPro" id="IPR006726">
    <property type="entry name" value="PHBA_efflux_AaeB/fusaric-R"/>
</dbReference>
<gene>
    <name evidence="8" type="ORF">ABV408_17600</name>
</gene>
<feature type="transmembrane region" description="Helical" evidence="7">
    <location>
        <begin position="9"/>
        <end position="29"/>
    </location>
</feature>
<feature type="transmembrane region" description="Helical" evidence="7">
    <location>
        <begin position="423"/>
        <end position="442"/>
    </location>
</feature>
<accession>A0AB74UDX8</accession>
<comment type="subcellular location">
    <subcellularLocation>
        <location evidence="1">Cell membrane</location>
        <topology evidence="1">Multi-pass membrane protein</topology>
    </subcellularLocation>
</comment>
<reference evidence="8" key="1">
    <citation type="submission" date="2024-06" db="EMBL/GenBank/DDBJ databases">
        <title>Complete genome of Salinicola endophyticus HNIBRBA4755.</title>
        <authorList>
            <person name="Shin S.Y."/>
            <person name="Kang H."/>
            <person name="Song J."/>
        </authorList>
    </citation>
    <scope>NUCLEOTIDE SEQUENCE</scope>
    <source>
        <strain evidence="8">HNIBRBA4755</strain>
    </source>
</reference>
<dbReference type="AlphaFoldDB" id="A0AB74UDX8"/>
<dbReference type="GO" id="GO:0022857">
    <property type="term" value="F:transmembrane transporter activity"/>
    <property type="evidence" value="ECO:0007669"/>
    <property type="project" value="InterPro"/>
</dbReference>
<keyword evidence="5 7" id="KW-0472">Membrane</keyword>